<dbReference type="InterPro" id="IPR041588">
    <property type="entry name" value="Integrase_H2C2"/>
</dbReference>
<feature type="domain" description="Integrase catalytic" evidence="3">
    <location>
        <begin position="522"/>
        <end position="682"/>
    </location>
</feature>
<dbReference type="Gene3D" id="3.30.420.10">
    <property type="entry name" value="Ribonuclease H-like superfamily/Ribonuclease H"/>
    <property type="match status" value="1"/>
</dbReference>
<dbReference type="PANTHER" id="PTHR37984:SF5">
    <property type="entry name" value="PROTEIN NYNRIN-LIKE"/>
    <property type="match status" value="1"/>
</dbReference>
<dbReference type="Gene3D" id="3.30.70.270">
    <property type="match status" value="2"/>
</dbReference>
<gene>
    <name evidence="4" type="ORF">CBR_g45779</name>
</gene>
<dbReference type="GO" id="GO:0003676">
    <property type="term" value="F:nucleic acid binding"/>
    <property type="evidence" value="ECO:0007669"/>
    <property type="project" value="InterPro"/>
</dbReference>
<evidence type="ECO:0000313" key="4">
    <source>
        <dbReference type="EMBL" id="GBG87627.1"/>
    </source>
</evidence>
<comment type="caution">
    <text evidence="4">The sequence shown here is derived from an EMBL/GenBank/DDBJ whole genome shotgun (WGS) entry which is preliminary data.</text>
</comment>
<dbReference type="Gene3D" id="1.10.340.70">
    <property type="match status" value="1"/>
</dbReference>
<dbReference type="EMBL" id="BFEA01000623">
    <property type="protein sequence ID" value="GBG87627.1"/>
    <property type="molecule type" value="Genomic_DNA"/>
</dbReference>
<dbReference type="Pfam" id="PF00665">
    <property type="entry name" value="rve"/>
    <property type="match status" value="1"/>
</dbReference>
<dbReference type="GO" id="GO:0003824">
    <property type="term" value="F:catalytic activity"/>
    <property type="evidence" value="ECO:0007669"/>
    <property type="project" value="UniProtKB-KW"/>
</dbReference>
<proteinExistence type="predicted"/>
<protein>
    <recommendedName>
        <fullName evidence="3">Integrase catalytic domain-containing protein</fullName>
    </recommendedName>
</protein>
<keyword evidence="5" id="KW-1185">Reference proteome</keyword>
<dbReference type="InterPro" id="IPR043128">
    <property type="entry name" value="Rev_trsase/Diguanyl_cyclase"/>
</dbReference>
<evidence type="ECO:0000256" key="2">
    <source>
        <dbReference type="SAM" id="MobiDB-lite"/>
    </source>
</evidence>
<dbReference type="PANTHER" id="PTHR37984">
    <property type="entry name" value="PROTEIN CBG26694"/>
    <property type="match status" value="1"/>
</dbReference>
<dbReference type="InterPro" id="IPR036397">
    <property type="entry name" value="RNaseH_sf"/>
</dbReference>
<dbReference type="InterPro" id="IPR001584">
    <property type="entry name" value="Integrase_cat-core"/>
</dbReference>
<reference evidence="4 5" key="1">
    <citation type="journal article" date="2018" name="Cell">
        <title>The Chara Genome: Secondary Complexity and Implications for Plant Terrestrialization.</title>
        <authorList>
            <person name="Nishiyama T."/>
            <person name="Sakayama H."/>
            <person name="Vries J.D."/>
            <person name="Buschmann H."/>
            <person name="Saint-Marcoux D."/>
            <person name="Ullrich K.K."/>
            <person name="Haas F.B."/>
            <person name="Vanderstraeten L."/>
            <person name="Becker D."/>
            <person name="Lang D."/>
            <person name="Vosolsobe S."/>
            <person name="Rombauts S."/>
            <person name="Wilhelmsson P.K.I."/>
            <person name="Janitza P."/>
            <person name="Kern R."/>
            <person name="Heyl A."/>
            <person name="Rumpler F."/>
            <person name="Villalobos L.I.A.C."/>
            <person name="Clay J.M."/>
            <person name="Skokan R."/>
            <person name="Toyoda A."/>
            <person name="Suzuki Y."/>
            <person name="Kagoshima H."/>
            <person name="Schijlen E."/>
            <person name="Tajeshwar N."/>
            <person name="Catarino B."/>
            <person name="Hetherington A.J."/>
            <person name="Saltykova A."/>
            <person name="Bonnot C."/>
            <person name="Breuninger H."/>
            <person name="Symeonidi A."/>
            <person name="Radhakrishnan G.V."/>
            <person name="Van Nieuwerburgh F."/>
            <person name="Deforce D."/>
            <person name="Chang C."/>
            <person name="Karol K.G."/>
            <person name="Hedrich R."/>
            <person name="Ulvskov P."/>
            <person name="Glockner G."/>
            <person name="Delwiche C.F."/>
            <person name="Petrasek J."/>
            <person name="Van de Peer Y."/>
            <person name="Friml J."/>
            <person name="Beilby M."/>
            <person name="Dolan L."/>
            <person name="Kohara Y."/>
            <person name="Sugano S."/>
            <person name="Fujiyama A."/>
            <person name="Delaux P.-M."/>
            <person name="Quint M."/>
            <person name="TheiBen G."/>
            <person name="Hagemann M."/>
            <person name="Harholt J."/>
            <person name="Dunand C."/>
            <person name="Zachgo S."/>
            <person name="Langdale J."/>
            <person name="Maumus F."/>
            <person name="Straeten D.V.D."/>
            <person name="Gould S.B."/>
            <person name="Rensing S.A."/>
        </authorList>
    </citation>
    <scope>NUCLEOTIDE SEQUENCE [LARGE SCALE GENOMIC DNA]</scope>
    <source>
        <strain evidence="4 5">S276</strain>
    </source>
</reference>
<keyword evidence="1" id="KW-0511">Multifunctional enzyme</keyword>
<dbReference type="Proteomes" id="UP000265515">
    <property type="component" value="Unassembled WGS sequence"/>
</dbReference>
<sequence>MHLRNQLAGEANINMHNFPSFSKKALDLEAKIGYGQTPTTDGRRKSRPPNWKVKGRIMFLDNDGSTIELDDDFQSGVGSEAGSVEASGGGVVAAVAQKGTFQHAMNQIFHDYLDKFVIMYLNDILIFNKTVEEHVAHLDKVLRLLRQHKFKINGEKCEFGRTRVLYLCHEISTEGLKPDDAKVANIRDWPRPQSVTEIRSLGMTGYYRNFVHKYSIVAPPLTDLTRLDTPWEWTDRCEAAFRQLKHALTHHEVLKLPDPVKPFVVTTDASQYGIGAVFAQQEGKKLRPVECMSKKMPSQKLAKSTYETELYAIYKTLTHWRHYLLGRFFYVRTDHQTLKWMKTQPGLSDALKRWIEVIEQYDFEPQYIKGEYNKVADALSRRPDFFGALITAFGLADDVTCSMVEAYREDRFMFEIIRRLEAKDKVTSAEFELVNGLLFLEKAGNKRLCVPDRESLCSLFLGECHDATGHFGFKKTAANLLQRLWWPTMMRAAKLYVETCQVCQRDKPRTQAPLGLLKPLPIPERPGETLSMDFMDTLVTSKSGMRHIFVIVDRFSKYARLVAMPETAKTVYVIRLFKENWVRDFGLPKSIVSDRDVRFTSELWKAAAAEQGTQLQMTFGNHPEANGQAEQLNCDVQHLLRHYIKPNQVDWDEKLAFIASLYNDAMHNATGVSPNSLLLTFKPRLPLDFLLPDNQSTAAPGTLEFAYRYEQLMQQVVEQMHKAQAALIECENRHHRPSTFQVADRVWVKSSEPGQEHGISHKLMPQYFGPWEVLDVVGEDPDGPSDVIRIPGHLCTYPIFHASKLEPFMETDQFPSRRSMLPPTMDGKVDVDDIVDHREMPVPRPTGRGRPPKPKL</sequence>
<dbReference type="InterPro" id="IPR043502">
    <property type="entry name" value="DNA/RNA_pol_sf"/>
</dbReference>
<evidence type="ECO:0000259" key="3">
    <source>
        <dbReference type="PROSITE" id="PS50994"/>
    </source>
</evidence>
<dbReference type="CDD" id="cd01647">
    <property type="entry name" value="RT_LTR"/>
    <property type="match status" value="1"/>
</dbReference>
<dbReference type="InterPro" id="IPR012337">
    <property type="entry name" value="RNaseH-like_sf"/>
</dbReference>
<dbReference type="SUPFAM" id="SSF53098">
    <property type="entry name" value="Ribonuclease H-like"/>
    <property type="match status" value="1"/>
</dbReference>
<dbReference type="InterPro" id="IPR041577">
    <property type="entry name" value="RT_RNaseH_2"/>
</dbReference>
<accession>A0A388LZ78</accession>
<dbReference type="Pfam" id="PF00078">
    <property type="entry name" value="RVT_1"/>
    <property type="match status" value="1"/>
</dbReference>
<evidence type="ECO:0000313" key="5">
    <source>
        <dbReference type="Proteomes" id="UP000265515"/>
    </source>
</evidence>
<dbReference type="SUPFAM" id="SSF56672">
    <property type="entry name" value="DNA/RNA polymerases"/>
    <property type="match status" value="1"/>
</dbReference>
<dbReference type="CDD" id="cd09274">
    <property type="entry name" value="RNase_HI_RT_Ty3"/>
    <property type="match status" value="1"/>
</dbReference>
<dbReference type="Gramene" id="GBG87627">
    <property type="protein sequence ID" value="GBG87627"/>
    <property type="gene ID" value="CBR_g45779"/>
</dbReference>
<dbReference type="GO" id="GO:0015074">
    <property type="term" value="P:DNA integration"/>
    <property type="evidence" value="ECO:0007669"/>
    <property type="project" value="InterPro"/>
</dbReference>
<dbReference type="AlphaFoldDB" id="A0A388LZ78"/>
<evidence type="ECO:0000256" key="1">
    <source>
        <dbReference type="ARBA" id="ARBA00023268"/>
    </source>
</evidence>
<feature type="region of interest" description="Disordered" evidence="2">
    <location>
        <begin position="816"/>
        <end position="856"/>
    </location>
</feature>
<dbReference type="InterPro" id="IPR000477">
    <property type="entry name" value="RT_dom"/>
</dbReference>
<organism evidence="4 5">
    <name type="scientific">Chara braunii</name>
    <name type="common">Braun's stonewort</name>
    <dbReference type="NCBI Taxonomy" id="69332"/>
    <lineage>
        <taxon>Eukaryota</taxon>
        <taxon>Viridiplantae</taxon>
        <taxon>Streptophyta</taxon>
        <taxon>Charophyceae</taxon>
        <taxon>Charales</taxon>
        <taxon>Characeae</taxon>
        <taxon>Chara</taxon>
    </lineage>
</organism>
<dbReference type="Pfam" id="PF17921">
    <property type="entry name" value="Integrase_H2C2"/>
    <property type="match status" value="1"/>
</dbReference>
<dbReference type="Pfam" id="PF17919">
    <property type="entry name" value="RT_RNaseH_2"/>
    <property type="match status" value="1"/>
</dbReference>
<dbReference type="FunFam" id="3.30.70.270:FF:000020">
    <property type="entry name" value="Transposon Tf2-6 polyprotein-like Protein"/>
    <property type="match status" value="1"/>
</dbReference>
<feature type="compositionally biased region" description="Basic and acidic residues" evidence="2">
    <location>
        <begin position="827"/>
        <end position="841"/>
    </location>
</feature>
<dbReference type="PROSITE" id="PS50994">
    <property type="entry name" value="INTEGRASE"/>
    <property type="match status" value="1"/>
</dbReference>
<dbReference type="InterPro" id="IPR050951">
    <property type="entry name" value="Retrovirus_Pol_polyprotein"/>
</dbReference>
<name>A0A388LZ78_CHABU</name>
<dbReference type="FunFam" id="3.30.70.270:FF:000003">
    <property type="entry name" value="Transposon Ty3-G Gag-Pol polyprotein"/>
    <property type="match status" value="1"/>
</dbReference>